<dbReference type="PANTHER" id="PTHR42760">
    <property type="entry name" value="SHORT-CHAIN DEHYDROGENASES/REDUCTASES FAMILY MEMBER"/>
    <property type="match status" value="1"/>
</dbReference>
<reference evidence="3 4" key="1">
    <citation type="submission" date="2017-06" db="EMBL/GenBank/DDBJ databases">
        <title>Ant-infecting Ophiocordyceps genomes reveal a high diversity of potential behavioral manipulation genes and a possible major role for enterotoxins.</title>
        <authorList>
            <person name="De Bekker C."/>
            <person name="Evans H.C."/>
            <person name="Brachmann A."/>
            <person name="Hughes D.P."/>
        </authorList>
    </citation>
    <scope>NUCLEOTIDE SEQUENCE [LARGE SCALE GENOMIC DNA]</scope>
    <source>
        <strain evidence="3 4">1348a</strain>
    </source>
</reference>
<dbReference type="SUPFAM" id="SSF51735">
    <property type="entry name" value="NAD(P)-binding Rossmann-fold domains"/>
    <property type="match status" value="1"/>
</dbReference>
<dbReference type="CDD" id="cd05233">
    <property type="entry name" value="SDR_c"/>
    <property type="match status" value="1"/>
</dbReference>
<keyword evidence="2" id="KW-0521">NADP</keyword>
<dbReference type="Pfam" id="PF13561">
    <property type="entry name" value="adh_short_C2"/>
    <property type="match status" value="1"/>
</dbReference>
<evidence type="ECO:0000256" key="2">
    <source>
        <dbReference type="ARBA" id="ARBA00022857"/>
    </source>
</evidence>
<dbReference type="PRINTS" id="PR00081">
    <property type="entry name" value="GDHRDH"/>
</dbReference>
<name>A0A2C5XUR2_9HYPO</name>
<dbReference type="AlphaFoldDB" id="A0A2C5XUR2"/>
<dbReference type="PANTHER" id="PTHR42760:SF45">
    <property type="entry name" value="SHORT CHAIN DEHYDROGENASE_REDUCTASE FAMILY PROTEIN, PUTATIVE (AFU_ORTHOLOGUE AFUA_3G09150)-RELATED"/>
    <property type="match status" value="1"/>
</dbReference>
<dbReference type="GO" id="GO:0006633">
    <property type="term" value="P:fatty acid biosynthetic process"/>
    <property type="evidence" value="ECO:0007669"/>
    <property type="project" value="TreeGrafter"/>
</dbReference>
<organism evidence="3 4">
    <name type="scientific">Ophiocordyceps australis</name>
    <dbReference type="NCBI Taxonomy" id="1399860"/>
    <lineage>
        <taxon>Eukaryota</taxon>
        <taxon>Fungi</taxon>
        <taxon>Dikarya</taxon>
        <taxon>Ascomycota</taxon>
        <taxon>Pezizomycotina</taxon>
        <taxon>Sordariomycetes</taxon>
        <taxon>Hypocreomycetidae</taxon>
        <taxon>Hypocreales</taxon>
        <taxon>Ophiocordycipitaceae</taxon>
        <taxon>Ophiocordyceps</taxon>
    </lineage>
</organism>
<evidence type="ECO:0000313" key="3">
    <source>
        <dbReference type="EMBL" id="PHH58444.1"/>
    </source>
</evidence>
<dbReference type="Proteomes" id="UP000224854">
    <property type="component" value="Unassembled WGS sequence"/>
</dbReference>
<sequence length="155" mass="16770">MDINLHGVYRCQKEELTVMMKQEDLGARRGRGAIINLASMLGVVSTPQYGIPTDAYTTAKHGVVGMTRAAANDYNNNKVRINAMCPGYTATPLLGDKEFAQRVGGLVSQHIDNNCPMKRYAEPEEIADAIVFLASPMSSYVNGITMIVDGGITSN</sequence>
<dbReference type="InterPro" id="IPR036291">
    <property type="entry name" value="NAD(P)-bd_dom_sf"/>
</dbReference>
<keyword evidence="4" id="KW-1185">Reference proteome</keyword>
<dbReference type="PROSITE" id="PS00061">
    <property type="entry name" value="ADH_SHORT"/>
    <property type="match status" value="1"/>
</dbReference>
<comment type="caution">
    <text evidence="3">The sequence shown here is derived from an EMBL/GenBank/DDBJ whole genome shotgun (WGS) entry which is preliminary data.</text>
</comment>
<evidence type="ECO:0000313" key="4">
    <source>
        <dbReference type="Proteomes" id="UP000224854"/>
    </source>
</evidence>
<dbReference type="InterPro" id="IPR002347">
    <property type="entry name" value="SDR_fam"/>
</dbReference>
<dbReference type="EMBL" id="NJEU01002209">
    <property type="protein sequence ID" value="PHH58444.1"/>
    <property type="molecule type" value="Genomic_DNA"/>
</dbReference>
<dbReference type="GO" id="GO:0016616">
    <property type="term" value="F:oxidoreductase activity, acting on the CH-OH group of donors, NAD or NADP as acceptor"/>
    <property type="evidence" value="ECO:0007669"/>
    <property type="project" value="TreeGrafter"/>
</dbReference>
<dbReference type="OrthoDB" id="5840532at2759"/>
<gene>
    <name evidence="3" type="ORF">CDD82_3012</name>
</gene>
<dbReference type="Gene3D" id="3.40.50.720">
    <property type="entry name" value="NAD(P)-binding Rossmann-like Domain"/>
    <property type="match status" value="1"/>
</dbReference>
<proteinExistence type="inferred from homology"/>
<protein>
    <submittedName>
        <fullName evidence="3">Uncharacterized protein</fullName>
    </submittedName>
</protein>
<dbReference type="InterPro" id="IPR020904">
    <property type="entry name" value="Sc_DH/Rdtase_CS"/>
</dbReference>
<evidence type="ECO:0000256" key="1">
    <source>
        <dbReference type="ARBA" id="ARBA00006484"/>
    </source>
</evidence>
<comment type="similarity">
    <text evidence="1">Belongs to the short-chain dehydrogenases/reductases (SDR) family.</text>
</comment>
<dbReference type="GO" id="GO:0048038">
    <property type="term" value="F:quinone binding"/>
    <property type="evidence" value="ECO:0007669"/>
    <property type="project" value="TreeGrafter"/>
</dbReference>
<accession>A0A2C5XUR2</accession>